<dbReference type="Gene3D" id="3.40.50.10140">
    <property type="entry name" value="Toll/interleukin-1 receptor homology (TIR) domain"/>
    <property type="match status" value="1"/>
</dbReference>
<dbReference type="EMBL" id="VSSQ01002063">
    <property type="protein sequence ID" value="MPM13077.1"/>
    <property type="molecule type" value="Genomic_DNA"/>
</dbReference>
<dbReference type="PROSITE" id="PS50104">
    <property type="entry name" value="TIR"/>
    <property type="match status" value="1"/>
</dbReference>
<dbReference type="AlphaFoldDB" id="A0A644XAW9"/>
<name>A0A644XAW9_9ZZZZ</name>
<organism evidence="2">
    <name type="scientific">bioreactor metagenome</name>
    <dbReference type="NCBI Taxonomy" id="1076179"/>
    <lineage>
        <taxon>unclassified sequences</taxon>
        <taxon>metagenomes</taxon>
        <taxon>ecological metagenomes</taxon>
    </lineage>
</organism>
<gene>
    <name evidence="2" type="ORF">SDC9_59432</name>
</gene>
<protein>
    <recommendedName>
        <fullName evidence="1">TIR domain-containing protein</fullName>
    </recommendedName>
</protein>
<dbReference type="GO" id="GO:0007165">
    <property type="term" value="P:signal transduction"/>
    <property type="evidence" value="ECO:0007669"/>
    <property type="project" value="InterPro"/>
</dbReference>
<reference evidence="2" key="1">
    <citation type="submission" date="2019-08" db="EMBL/GenBank/DDBJ databases">
        <authorList>
            <person name="Kucharzyk K."/>
            <person name="Murdoch R.W."/>
            <person name="Higgins S."/>
            <person name="Loffler F."/>
        </authorList>
    </citation>
    <scope>NUCLEOTIDE SEQUENCE</scope>
</reference>
<dbReference type="SUPFAM" id="SSF52200">
    <property type="entry name" value="Toll/Interleukin receptor TIR domain"/>
    <property type="match status" value="1"/>
</dbReference>
<dbReference type="Pfam" id="PF18180">
    <property type="entry name" value="LD_cluster3"/>
    <property type="match status" value="1"/>
</dbReference>
<proteinExistence type="predicted"/>
<evidence type="ECO:0000259" key="1">
    <source>
        <dbReference type="PROSITE" id="PS50104"/>
    </source>
</evidence>
<dbReference type="InterPro" id="IPR000157">
    <property type="entry name" value="TIR_dom"/>
</dbReference>
<dbReference type="Pfam" id="PF13676">
    <property type="entry name" value="TIR_2"/>
    <property type="match status" value="1"/>
</dbReference>
<dbReference type="InterPro" id="IPR041197">
    <property type="entry name" value="LD_cluster3"/>
</dbReference>
<sequence length="621" mass="70997">MKAYFIHPSLTIGNNKQAEDFYDICHKEIEEHIEVINIKSETVMLSIDVVSEDVVIFFNRNDQDYNSNFLAFLTLALENRINFFPIAISKDHRVPPTLSGKAQSFDVIEALRQRRLTEANITTVAYALARTIICRVQPTLSKEDMQIFISHRRIDGEELAALFYNEFRIRAENAFRDLIDIRVGEDAQEIIEENLKASDVVVFIDTPKSGESYWIKRELSIALSLNIPIVWVKVGDLDHRTPLDVRPADTPHFYYDNTTLTNISTDASLIDNIIHKAFRISRESAKYVFDRINLLKSIAKKNGMTLKKLDSKNMIYRIEIPRKSFRYHQKPIMQIVQCYGRRPKEDERSSIIPILKDLGYVPHPEYGPYFDTTILLSPTNDGEVDNSVDFVTESFDSYLYYLEEYLDPEKHRNSNKKGIVISGAFPDCEPDYQQYLTDAVYSLTKSIYQSNGKVIFGAHPTFQHLIFDMGKMYRPDDYHDATRLYVSKFFVTDALVEEMGKNATIIATDIVKNDRNKSLTLMRKSMISDDNAIALVCLGGKTKLGGHQPGVDEEIALAKAKGLPIFIIGSVGGRSAEIAQHYNEIGWTEKINDLSIEDNIELMTSFDYTSLSNKIIDSLKF</sequence>
<accession>A0A644XAW9</accession>
<comment type="caution">
    <text evidence="2">The sequence shown here is derived from an EMBL/GenBank/DDBJ whole genome shotgun (WGS) entry which is preliminary data.</text>
</comment>
<feature type="domain" description="TIR" evidence="1">
    <location>
        <begin position="143"/>
        <end position="281"/>
    </location>
</feature>
<dbReference type="InterPro" id="IPR035897">
    <property type="entry name" value="Toll_tir_struct_dom_sf"/>
</dbReference>
<evidence type="ECO:0000313" key="2">
    <source>
        <dbReference type="EMBL" id="MPM13077.1"/>
    </source>
</evidence>